<evidence type="ECO:0000313" key="3">
    <source>
        <dbReference type="Proteomes" id="UP000248012"/>
    </source>
</evidence>
<evidence type="ECO:0008006" key="4">
    <source>
        <dbReference type="Google" id="ProtNLM"/>
    </source>
</evidence>
<protein>
    <recommendedName>
        <fullName evidence="4">Flagellar FliJ protein</fullName>
    </recommendedName>
</protein>
<name>A0A2V4ML29_9RHOB</name>
<dbReference type="RefSeq" id="WP_110796149.1">
    <property type="nucleotide sequence ID" value="NZ_KZ826485.1"/>
</dbReference>
<evidence type="ECO:0000256" key="1">
    <source>
        <dbReference type="SAM" id="Coils"/>
    </source>
</evidence>
<dbReference type="OrthoDB" id="7861976at2"/>
<accession>A0A2V4ML29</accession>
<dbReference type="Proteomes" id="UP000248012">
    <property type="component" value="Unassembled WGS sequence"/>
</dbReference>
<comment type="caution">
    <text evidence="2">The sequence shown here is derived from an EMBL/GenBank/DDBJ whole genome shotgun (WGS) entry which is preliminary data.</text>
</comment>
<dbReference type="EMBL" id="QFVT01000006">
    <property type="protein sequence ID" value="PYC47365.1"/>
    <property type="molecule type" value="Genomic_DNA"/>
</dbReference>
<sequence length="135" mass="15314">MSQQFKELVQVTDALYQVELAKVQKIAAEEARLRQALADLDSQARDAMNAAQDDMMAVRALGADLLWRQWVGRARAALQMQLAQVLVRKNEAMVKLRRAFGKTTVAQDLLEQELHKVAKEREAKRIVTDLEQLAQ</sequence>
<reference evidence="2 3" key="1">
    <citation type="submission" date="2018-05" db="EMBL/GenBank/DDBJ databases">
        <title>Oceanovita maritima gen. nov., sp. nov., a marine bacterium in the family Rhodobacteraceae isolated from surface seawater of Lundu port Xiamen, China.</title>
        <authorList>
            <person name="Hetharua B.H."/>
            <person name="Min D."/>
            <person name="Liao H."/>
            <person name="Tian Y."/>
        </authorList>
    </citation>
    <scope>NUCLEOTIDE SEQUENCE [LARGE SCALE GENOMIC DNA]</scope>
    <source>
        <strain evidence="2 3">FSX-11</strain>
    </source>
</reference>
<keyword evidence="3" id="KW-1185">Reference proteome</keyword>
<dbReference type="AlphaFoldDB" id="A0A2V4ML29"/>
<evidence type="ECO:0000313" key="2">
    <source>
        <dbReference type="EMBL" id="PYC47365.1"/>
    </source>
</evidence>
<organism evidence="2 3">
    <name type="scientific">Litorivita pollutaquae</name>
    <dbReference type="NCBI Taxonomy" id="2200892"/>
    <lineage>
        <taxon>Bacteria</taxon>
        <taxon>Pseudomonadati</taxon>
        <taxon>Pseudomonadota</taxon>
        <taxon>Alphaproteobacteria</taxon>
        <taxon>Rhodobacterales</taxon>
        <taxon>Paracoccaceae</taxon>
        <taxon>Litorivita</taxon>
    </lineage>
</organism>
<gene>
    <name evidence="2" type="ORF">DI396_10370</name>
</gene>
<feature type="coiled-coil region" evidence="1">
    <location>
        <begin position="23"/>
        <end position="50"/>
    </location>
</feature>
<proteinExistence type="predicted"/>
<keyword evidence="1" id="KW-0175">Coiled coil</keyword>